<dbReference type="GO" id="GO:0016020">
    <property type="term" value="C:membrane"/>
    <property type="evidence" value="ECO:0007669"/>
    <property type="project" value="UniProtKB-SubCell"/>
</dbReference>
<evidence type="ECO:0000256" key="10">
    <source>
        <dbReference type="ARBA" id="ARBA00022777"/>
    </source>
</evidence>
<dbReference type="InterPro" id="IPR004358">
    <property type="entry name" value="Sig_transdc_His_kin-like_C"/>
</dbReference>
<keyword evidence="14 19" id="KW-0472">Membrane</keyword>
<dbReference type="InterPro" id="IPR036890">
    <property type="entry name" value="HATPase_C_sf"/>
</dbReference>
<dbReference type="Pfam" id="PF00512">
    <property type="entry name" value="HisKA"/>
    <property type="match status" value="1"/>
</dbReference>
<evidence type="ECO:0000256" key="13">
    <source>
        <dbReference type="ARBA" id="ARBA00023012"/>
    </source>
</evidence>
<evidence type="ECO:0000259" key="22">
    <source>
        <dbReference type="PROSITE" id="PS50113"/>
    </source>
</evidence>
<keyword evidence="10" id="KW-0418">Kinase</keyword>
<keyword evidence="12 19" id="KW-1133">Transmembrane helix</keyword>
<dbReference type="NCBIfam" id="TIGR00229">
    <property type="entry name" value="sensory_box"/>
    <property type="match status" value="1"/>
</dbReference>
<sequence length="1016" mass="113461">MGQQVKIRDNEKKKTITSAVWGGLLIALILLVTTLWVSNGARVGTSQAVNRVSEFYLEELAGRRAQVVSEELKSNISYMENALAIMEESDLASQESLRHFLGRVKRLYGLDKIALVDENGIVYTEHSTTSGLSRYSFLSEEMTGPVTSTANLYGARKQVVLAIPVEGISFQGSRVTASFIQINIDEMLSSLTLQASNNETYCNIYHRSGESLTNDKFGNTEPGSNLFSAVRDADNADGTDHQQLIRDFENGNPGQISFNYKGFQEDLCYVPVEGTNWMLAILIRDNVISEQISSISSGMMTRGIIQIIITVFAMLLVFHVLTNQSKKHSRILLEQEKEDGNRIRAAYAQIEKEQAAMRNIQAAIGSGYWSMEFNEKAEIISCNWSDTFRYMLGYHSEVDFPNRLESWSDLLHAEDQDRVLREYWDTVKDYTGVKTYDVEYRLQTKHAGWRWFHAAGRLSRREDGSPTTFVGLFMDIDDEKKMEERLEKQTIDLQDALAAAQHANRAKTTFLNNMSHDIRTPMNAIIGFTSLAATHIDNTEQVQDYLAKITTSSNHLLSLINDVLDMSRIESGKVKIEEKETSLPEIMHDLKTIVQADISSKQLEFFIDTADVVNEHVLCDKLRLNQVLLNLLSNAMKFTKPGGIVSVRILQKGNAAEGCASYDFQVKDTGIGMSKEFLEHVFEPFEREQTNTVSGIQGTGLGMAITKNIVDMMGGTISADSEVGKCSTFTVSLQFKTCSGSVRQEVIPELNGLRALVADDDFNTCSSVTKMLSTIGMRPDWTTSGKEAVLRTRLAEEQNDSYAAYIIDWLMPDMNGIEVVRRIRGIIGEETPIIILTAYDWSDIEEEARNAGVTGFCSKPIFLSELREVLESPFASPDSEPDEQEENCSFEGKKILLVEDNELNQEIAVEILQEAGFVLDMADDGAVAVEKMKAAEPGQYDLILMDIQMPIMDGYEATGQIRKLENPNLARIPIIAMTANAFDEDRKAALDAGMNGHIAKPIDVPKLMEVLGEILK</sequence>
<dbReference type="GO" id="GO:0005524">
    <property type="term" value="F:ATP binding"/>
    <property type="evidence" value="ECO:0007669"/>
    <property type="project" value="UniProtKB-KW"/>
</dbReference>
<dbReference type="InterPro" id="IPR001610">
    <property type="entry name" value="PAC"/>
</dbReference>
<proteinExistence type="inferred from homology"/>
<dbReference type="SMART" id="SM00448">
    <property type="entry name" value="REC"/>
    <property type="match status" value="2"/>
</dbReference>
<keyword evidence="11" id="KW-0067">ATP-binding</keyword>
<keyword evidence="13" id="KW-0902">Two-component regulatory system</keyword>
<dbReference type="InterPro" id="IPR005467">
    <property type="entry name" value="His_kinase_dom"/>
</dbReference>
<evidence type="ECO:0000256" key="19">
    <source>
        <dbReference type="SAM" id="Phobius"/>
    </source>
</evidence>
<dbReference type="Proteomes" id="UP000474104">
    <property type="component" value="Unassembled WGS sequence"/>
</dbReference>
<evidence type="ECO:0000313" key="23">
    <source>
        <dbReference type="EMBL" id="NDO71102.1"/>
    </source>
</evidence>
<dbReference type="PROSITE" id="PS50113">
    <property type="entry name" value="PAC"/>
    <property type="match status" value="1"/>
</dbReference>
<evidence type="ECO:0000256" key="15">
    <source>
        <dbReference type="ARBA" id="ARBA00024867"/>
    </source>
</evidence>
<keyword evidence="8 19" id="KW-0812">Transmembrane</keyword>
<dbReference type="Gene3D" id="3.30.565.10">
    <property type="entry name" value="Histidine kinase-like ATPase, C-terminal domain"/>
    <property type="match status" value="1"/>
</dbReference>
<keyword evidence="7" id="KW-0808">Transferase</keyword>
<dbReference type="SUPFAM" id="SSF55874">
    <property type="entry name" value="ATPase domain of HSP90 chaperone/DNA topoisomerase II/histidine kinase"/>
    <property type="match status" value="1"/>
</dbReference>
<accession>A0A9X5CAT9</accession>
<dbReference type="InterPro" id="IPR003661">
    <property type="entry name" value="HisK_dim/P_dom"/>
</dbReference>
<evidence type="ECO:0000256" key="18">
    <source>
        <dbReference type="SAM" id="Coils"/>
    </source>
</evidence>
<reference evidence="23 24" key="1">
    <citation type="submission" date="2019-07" db="EMBL/GenBank/DDBJ databases">
        <title>Draft genome sequences of 15 bacterial species constituting the stable defined intestinal microbiota of the GM15 gnotobiotic mouse model.</title>
        <authorList>
            <person name="Elie C."/>
            <person name="Mathieu A."/>
            <person name="Saliou A."/>
            <person name="Darnaud M."/>
            <person name="Leulier F."/>
            <person name="Tamellini A."/>
        </authorList>
    </citation>
    <scope>NUCLEOTIDE SEQUENCE [LARGE SCALE GENOMIC DNA]</scope>
    <source>
        <strain evidence="24">ASF 502</strain>
    </source>
</reference>
<dbReference type="Pfam" id="PF02518">
    <property type="entry name" value="HATPase_c"/>
    <property type="match status" value="1"/>
</dbReference>
<dbReference type="InterPro" id="IPR011006">
    <property type="entry name" value="CheY-like_superfamily"/>
</dbReference>
<evidence type="ECO:0000256" key="2">
    <source>
        <dbReference type="ARBA" id="ARBA00004370"/>
    </source>
</evidence>
<dbReference type="Gene3D" id="3.40.50.2300">
    <property type="match status" value="2"/>
</dbReference>
<dbReference type="SMART" id="SM00387">
    <property type="entry name" value="HATPase_c"/>
    <property type="match status" value="1"/>
</dbReference>
<dbReference type="PROSITE" id="PS50109">
    <property type="entry name" value="HIS_KIN"/>
    <property type="match status" value="1"/>
</dbReference>
<protein>
    <recommendedName>
        <fullName evidence="16">Circadian input-output histidine kinase CikA</fullName>
        <ecNumber evidence="4">2.7.13.3</ecNumber>
    </recommendedName>
    <alternativeName>
        <fullName evidence="5">Stage 0 sporulation protein A homolog</fullName>
    </alternativeName>
</protein>
<comment type="caution">
    <text evidence="23">The sequence shown here is derived from an EMBL/GenBank/DDBJ whole genome shotgun (WGS) entry which is preliminary data.</text>
</comment>
<evidence type="ECO:0000259" key="20">
    <source>
        <dbReference type="PROSITE" id="PS50109"/>
    </source>
</evidence>
<dbReference type="SUPFAM" id="SSF47384">
    <property type="entry name" value="Homodimeric domain of signal transducing histidine kinase"/>
    <property type="match status" value="1"/>
</dbReference>
<evidence type="ECO:0000256" key="6">
    <source>
        <dbReference type="ARBA" id="ARBA00022553"/>
    </source>
</evidence>
<comment type="similarity">
    <text evidence="3">In the N-terminal section; belongs to the phytochrome family.</text>
</comment>
<feature type="domain" description="Histidine kinase" evidence="20">
    <location>
        <begin position="513"/>
        <end position="737"/>
    </location>
</feature>
<gene>
    <name evidence="23" type="ORF">FMM80_21580</name>
</gene>
<comment type="function">
    <text evidence="15">May play the central regulatory role in sporulation. It may be an element of the effector pathway responsible for the activation of sporulation genes in response to nutritional stress. Spo0A may act in concert with spo0H (a sigma factor) to control the expression of some genes that are critical to the sporulation process.</text>
</comment>
<dbReference type="CDD" id="cd00130">
    <property type="entry name" value="PAS"/>
    <property type="match status" value="1"/>
</dbReference>
<dbReference type="InterPro" id="IPR036097">
    <property type="entry name" value="HisK_dim/P_sf"/>
</dbReference>
<evidence type="ECO:0000256" key="5">
    <source>
        <dbReference type="ARBA" id="ARBA00018672"/>
    </source>
</evidence>
<evidence type="ECO:0000256" key="14">
    <source>
        <dbReference type="ARBA" id="ARBA00023136"/>
    </source>
</evidence>
<dbReference type="InterPro" id="IPR001789">
    <property type="entry name" value="Sig_transdc_resp-reg_receiver"/>
</dbReference>
<dbReference type="Pfam" id="PF08447">
    <property type="entry name" value="PAS_3"/>
    <property type="match status" value="1"/>
</dbReference>
<dbReference type="CDD" id="cd17546">
    <property type="entry name" value="REC_hyHK_CKI1_RcsC-like"/>
    <property type="match status" value="2"/>
</dbReference>
<dbReference type="InterPro" id="IPR013655">
    <property type="entry name" value="PAS_fold_3"/>
</dbReference>
<dbReference type="PROSITE" id="PS50110">
    <property type="entry name" value="RESPONSE_REGULATORY"/>
    <property type="match status" value="2"/>
</dbReference>
<evidence type="ECO:0000256" key="8">
    <source>
        <dbReference type="ARBA" id="ARBA00022692"/>
    </source>
</evidence>
<dbReference type="RefSeq" id="WP_162205914.1">
    <property type="nucleotide sequence ID" value="NZ_VIRB01000129.1"/>
</dbReference>
<dbReference type="SMART" id="SM00086">
    <property type="entry name" value="PAC"/>
    <property type="match status" value="1"/>
</dbReference>
<dbReference type="EC" id="2.7.13.3" evidence="4"/>
<dbReference type="AlphaFoldDB" id="A0A9X5CAT9"/>
<feature type="modified residue" description="4-aspartylphosphate" evidence="17">
    <location>
        <position position="946"/>
    </location>
</feature>
<evidence type="ECO:0000256" key="12">
    <source>
        <dbReference type="ARBA" id="ARBA00022989"/>
    </source>
</evidence>
<keyword evidence="6 17" id="KW-0597">Phosphoprotein</keyword>
<evidence type="ECO:0000256" key="7">
    <source>
        <dbReference type="ARBA" id="ARBA00022679"/>
    </source>
</evidence>
<evidence type="ECO:0000256" key="1">
    <source>
        <dbReference type="ARBA" id="ARBA00000085"/>
    </source>
</evidence>
<dbReference type="Gene3D" id="1.10.287.130">
    <property type="match status" value="1"/>
</dbReference>
<dbReference type="SUPFAM" id="SSF52172">
    <property type="entry name" value="CheY-like"/>
    <property type="match status" value="2"/>
</dbReference>
<dbReference type="FunFam" id="1.10.287.130:FF:000004">
    <property type="entry name" value="Ethylene receptor 1"/>
    <property type="match status" value="1"/>
</dbReference>
<feature type="domain" description="PAC" evidence="22">
    <location>
        <begin position="436"/>
        <end position="488"/>
    </location>
</feature>
<feature type="domain" description="Response regulatory" evidence="21">
    <location>
        <begin position="894"/>
        <end position="1015"/>
    </location>
</feature>
<evidence type="ECO:0000256" key="4">
    <source>
        <dbReference type="ARBA" id="ARBA00012438"/>
    </source>
</evidence>
<evidence type="ECO:0000259" key="21">
    <source>
        <dbReference type="PROSITE" id="PS50110"/>
    </source>
</evidence>
<evidence type="ECO:0000256" key="11">
    <source>
        <dbReference type="ARBA" id="ARBA00022840"/>
    </source>
</evidence>
<organism evidence="23 24">
    <name type="scientific">Schaedlerella arabinosiphila</name>
    <dbReference type="NCBI Taxonomy" id="2044587"/>
    <lineage>
        <taxon>Bacteria</taxon>
        <taxon>Bacillati</taxon>
        <taxon>Bacillota</taxon>
        <taxon>Clostridia</taxon>
        <taxon>Lachnospirales</taxon>
        <taxon>Lachnospiraceae</taxon>
        <taxon>Schaedlerella</taxon>
    </lineage>
</organism>
<dbReference type="PANTHER" id="PTHR45339:SF1">
    <property type="entry name" value="HYBRID SIGNAL TRANSDUCTION HISTIDINE KINASE J"/>
    <property type="match status" value="1"/>
</dbReference>
<comment type="catalytic activity">
    <reaction evidence="1">
        <text>ATP + protein L-histidine = ADP + protein N-phospho-L-histidine.</text>
        <dbReference type="EC" id="2.7.13.3"/>
    </reaction>
</comment>
<evidence type="ECO:0000313" key="24">
    <source>
        <dbReference type="Proteomes" id="UP000474104"/>
    </source>
</evidence>
<keyword evidence="9" id="KW-0547">Nucleotide-binding</keyword>
<evidence type="ECO:0000256" key="9">
    <source>
        <dbReference type="ARBA" id="ARBA00022741"/>
    </source>
</evidence>
<dbReference type="PANTHER" id="PTHR45339">
    <property type="entry name" value="HYBRID SIGNAL TRANSDUCTION HISTIDINE KINASE J"/>
    <property type="match status" value="1"/>
</dbReference>
<dbReference type="CDD" id="cd00082">
    <property type="entry name" value="HisKA"/>
    <property type="match status" value="1"/>
</dbReference>
<dbReference type="EMBL" id="VIRB01000129">
    <property type="protein sequence ID" value="NDO71102.1"/>
    <property type="molecule type" value="Genomic_DNA"/>
</dbReference>
<feature type="domain" description="Response regulatory" evidence="21">
    <location>
        <begin position="754"/>
        <end position="874"/>
    </location>
</feature>
<dbReference type="SMART" id="SM00388">
    <property type="entry name" value="HisKA"/>
    <property type="match status" value="1"/>
</dbReference>
<evidence type="ECO:0000256" key="3">
    <source>
        <dbReference type="ARBA" id="ARBA00006402"/>
    </source>
</evidence>
<feature type="transmembrane region" description="Helical" evidence="19">
    <location>
        <begin position="20"/>
        <end position="37"/>
    </location>
</feature>
<dbReference type="FunFam" id="3.30.565.10:FF:000010">
    <property type="entry name" value="Sensor histidine kinase RcsC"/>
    <property type="match status" value="1"/>
</dbReference>
<feature type="transmembrane region" description="Helical" evidence="19">
    <location>
        <begin position="303"/>
        <end position="321"/>
    </location>
</feature>
<name>A0A9X5CAT9_9FIRM</name>
<dbReference type="InterPro" id="IPR000014">
    <property type="entry name" value="PAS"/>
</dbReference>
<feature type="modified residue" description="4-aspartylphosphate" evidence="17">
    <location>
        <position position="808"/>
    </location>
</feature>
<dbReference type="Pfam" id="PF00072">
    <property type="entry name" value="Response_reg"/>
    <property type="match status" value="2"/>
</dbReference>
<evidence type="ECO:0000256" key="17">
    <source>
        <dbReference type="PROSITE-ProRule" id="PRU00169"/>
    </source>
</evidence>
<comment type="subcellular location">
    <subcellularLocation>
        <location evidence="2">Membrane</location>
    </subcellularLocation>
</comment>
<dbReference type="PRINTS" id="PR00344">
    <property type="entry name" value="BCTRLSENSOR"/>
</dbReference>
<dbReference type="InterPro" id="IPR000700">
    <property type="entry name" value="PAS-assoc_C"/>
</dbReference>
<dbReference type="InterPro" id="IPR035965">
    <property type="entry name" value="PAS-like_dom_sf"/>
</dbReference>
<dbReference type="GO" id="GO:0000155">
    <property type="term" value="F:phosphorelay sensor kinase activity"/>
    <property type="evidence" value="ECO:0007669"/>
    <property type="project" value="InterPro"/>
</dbReference>
<dbReference type="SUPFAM" id="SSF55785">
    <property type="entry name" value="PYP-like sensor domain (PAS domain)"/>
    <property type="match status" value="1"/>
</dbReference>
<dbReference type="InterPro" id="IPR003594">
    <property type="entry name" value="HATPase_dom"/>
</dbReference>
<evidence type="ECO:0000256" key="16">
    <source>
        <dbReference type="ARBA" id="ARBA00074306"/>
    </source>
</evidence>
<feature type="coiled-coil region" evidence="18">
    <location>
        <begin position="333"/>
        <end position="363"/>
    </location>
</feature>
<keyword evidence="18" id="KW-0175">Coiled coil</keyword>
<dbReference type="Gene3D" id="3.30.450.20">
    <property type="entry name" value="PAS domain"/>
    <property type="match status" value="1"/>
</dbReference>